<protein>
    <submittedName>
        <fullName evidence="1">Uncharacterized protein</fullName>
    </submittedName>
</protein>
<dbReference type="AlphaFoldDB" id="A0A6M3LID0"/>
<name>A0A6M3LID0_9ZZZZ</name>
<sequence>MGITVDIIRENTSDKTVFFTLTDDAENEYKGNADIPLDVVDEQAYCEANIERYLLFYRCKEYPGSSQTNLKDMEQWIADGHSIEVQTGVDEAGDPVYEDQVIEKVPWTGTHPIPTRVIDGKKISDETLEVLQSASTLEELRSVIEIILIGRE</sequence>
<accession>A0A6M3LID0</accession>
<gene>
    <name evidence="1" type="ORF">MM415B03669_0003</name>
</gene>
<proteinExistence type="predicted"/>
<evidence type="ECO:0000313" key="1">
    <source>
        <dbReference type="EMBL" id="QJA95066.1"/>
    </source>
</evidence>
<dbReference type="EMBL" id="MT143283">
    <property type="protein sequence ID" value="QJA95066.1"/>
    <property type="molecule type" value="Genomic_DNA"/>
</dbReference>
<reference evidence="1" key="1">
    <citation type="submission" date="2020-03" db="EMBL/GenBank/DDBJ databases">
        <title>The deep terrestrial virosphere.</title>
        <authorList>
            <person name="Holmfeldt K."/>
            <person name="Nilsson E."/>
            <person name="Simone D."/>
            <person name="Lopez-Fernandez M."/>
            <person name="Wu X."/>
            <person name="de Brujin I."/>
            <person name="Lundin D."/>
            <person name="Andersson A."/>
            <person name="Bertilsson S."/>
            <person name="Dopson M."/>
        </authorList>
    </citation>
    <scope>NUCLEOTIDE SEQUENCE</scope>
    <source>
        <strain evidence="1">MM415B03669</strain>
    </source>
</reference>
<organism evidence="1">
    <name type="scientific">viral metagenome</name>
    <dbReference type="NCBI Taxonomy" id="1070528"/>
    <lineage>
        <taxon>unclassified sequences</taxon>
        <taxon>metagenomes</taxon>
        <taxon>organismal metagenomes</taxon>
    </lineage>
</organism>